<comment type="caution">
    <text evidence="1">The sequence shown here is derived from an EMBL/GenBank/DDBJ whole genome shotgun (WGS) entry which is preliminary data.</text>
</comment>
<name>A0ABS1CGF1_9GAMM</name>
<evidence type="ECO:0008006" key="3">
    <source>
        <dbReference type="Google" id="ProtNLM"/>
    </source>
</evidence>
<proteinExistence type="predicted"/>
<sequence>MRTTLDIDSDIIEAIKERARREHRSAGAVLSDLARLALTEGATPDSEPAGFYGFRPLPADGRVVSDETVERLRDELGV</sequence>
<dbReference type="RefSeq" id="WP_200236482.1">
    <property type="nucleotide sequence ID" value="NZ_NRRV01000019.1"/>
</dbReference>
<accession>A0ABS1CGF1</accession>
<protein>
    <recommendedName>
        <fullName evidence="3">Antitoxin</fullName>
    </recommendedName>
</protein>
<dbReference type="Proteomes" id="UP000748752">
    <property type="component" value="Unassembled WGS sequence"/>
</dbReference>
<gene>
    <name evidence="1" type="ORF">CKO31_09630</name>
</gene>
<dbReference type="EMBL" id="NRRV01000019">
    <property type="protein sequence ID" value="MBK1630995.1"/>
    <property type="molecule type" value="Genomic_DNA"/>
</dbReference>
<evidence type="ECO:0000313" key="1">
    <source>
        <dbReference type="EMBL" id="MBK1630995.1"/>
    </source>
</evidence>
<reference evidence="1 2" key="1">
    <citation type="journal article" date="2020" name="Microorganisms">
        <title>Osmotic Adaptation and Compatible Solute Biosynthesis of Phototrophic Bacteria as Revealed from Genome Analyses.</title>
        <authorList>
            <person name="Imhoff J.F."/>
            <person name="Rahn T."/>
            <person name="Kunzel S."/>
            <person name="Keller A."/>
            <person name="Neulinger S.C."/>
        </authorList>
    </citation>
    <scope>NUCLEOTIDE SEQUENCE [LARGE SCALE GENOMIC DNA]</scope>
    <source>
        <strain evidence="1 2">DSM 6210</strain>
    </source>
</reference>
<keyword evidence="2" id="KW-1185">Reference proteome</keyword>
<evidence type="ECO:0000313" key="2">
    <source>
        <dbReference type="Proteomes" id="UP000748752"/>
    </source>
</evidence>
<organism evidence="1 2">
    <name type="scientific">Thiohalocapsa halophila</name>
    <dbReference type="NCBI Taxonomy" id="69359"/>
    <lineage>
        <taxon>Bacteria</taxon>
        <taxon>Pseudomonadati</taxon>
        <taxon>Pseudomonadota</taxon>
        <taxon>Gammaproteobacteria</taxon>
        <taxon>Chromatiales</taxon>
        <taxon>Chromatiaceae</taxon>
        <taxon>Thiohalocapsa</taxon>
    </lineage>
</organism>